<dbReference type="InterPro" id="IPR000560">
    <property type="entry name" value="His_Pase_clade-2"/>
</dbReference>
<dbReference type="STRING" id="714315.GCA_000516535_01553"/>
<dbReference type="EMBL" id="AP019822">
    <property type="protein sequence ID" value="BBM36603.1"/>
    <property type="molecule type" value="Genomic_DNA"/>
</dbReference>
<evidence type="ECO:0000313" key="2">
    <source>
        <dbReference type="Proteomes" id="UP000321606"/>
    </source>
</evidence>
<dbReference type="KEGG" id="lgo:JCM16774_1547"/>
<name>A0A510JEZ0_9FUSO</name>
<evidence type="ECO:0000313" key="1">
    <source>
        <dbReference type="EMBL" id="BBM36603.1"/>
    </source>
</evidence>
<gene>
    <name evidence="1" type="ORF">JCM16774_1547</name>
</gene>
<dbReference type="Proteomes" id="UP000321606">
    <property type="component" value="Chromosome"/>
</dbReference>
<dbReference type="AlphaFoldDB" id="A0A510JEZ0"/>
<organism evidence="1 2">
    <name type="scientific">Pseudoleptotrichia goodfellowii</name>
    <dbReference type="NCBI Taxonomy" id="157692"/>
    <lineage>
        <taxon>Bacteria</taxon>
        <taxon>Fusobacteriati</taxon>
        <taxon>Fusobacteriota</taxon>
        <taxon>Fusobacteriia</taxon>
        <taxon>Fusobacteriales</taxon>
        <taxon>Leptotrichiaceae</taxon>
        <taxon>Pseudoleptotrichia</taxon>
    </lineage>
</organism>
<reference evidence="1 2" key="1">
    <citation type="submission" date="2019-07" db="EMBL/GenBank/DDBJ databases">
        <title>Complete Genome Sequence of Leptotrichia goodfellowii Strain JCM 16774.</title>
        <authorList>
            <person name="Watanabe S."/>
            <person name="Cui L."/>
        </authorList>
    </citation>
    <scope>NUCLEOTIDE SEQUENCE [LARGE SCALE GENOMIC DNA]</scope>
    <source>
        <strain evidence="1 2">JCM16774</strain>
    </source>
</reference>
<dbReference type="Pfam" id="PF00328">
    <property type="entry name" value="His_Phos_2"/>
    <property type="match status" value="1"/>
</dbReference>
<sequence>MSMSDIVKKKIYKLEEHENNTGKLTAKGAVLELYFGQYIKEYLTENKFINGKNIDKIGKKIYANAYQRTVAAAQALSLGMFPGLNVVPHVEVEYGKMDPVFQHNIVSNHDRFREIFKKSEKALKKMDEMITKNYELLKDLIDYEEGSDEGERYYGRVTLNSEYFNPAGLFNLYVELAGNLMLQYYEGIEIEKLLDGRVRTFEELKGIFDLREEYMKIKHENEEAAQHMMLPLLKYIHKYFFGNNTEISLMVGHDCNIFALLSAMGVKEYRLNNQFEYSPVGGKMFLELWEDRTDKKKKINMPNWKAG</sequence>
<dbReference type="Gene3D" id="3.40.50.1240">
    <property type="entry name" value="Phosphoglycerate mutase-like"/>
    <property type="match status" value="1"/>
</dbReference>
<proteinExistence type="predicted"/>
<accession>A0A510JEZ0</accession>
<dbReference type="SUPFAM" id="SSF53254">
    <property type="entry name" value="Phosphoglycerate mutase-like"/>
    <property type="match status" value="1"/>
</dbReference>
<dbReference type="InterPro" id="IPR029033">
    <property type="entry name" value="His_PPase_superfam"/>
</dbReference>
<protein>
    <submittedName>
        <fullName evidence="1">Putative glucose-1-phosphatase</fullName>
    </submittedName>
</protein>